<proteinExistence type="predicted"/>
<dbReference type="EMBL" id="SOSA01000406">
    <property type="protein sequence ID" value="THC91534.1"/>
    <property type="molecule type" value="Genomic_DNA"/>
</dbReference>
<protein>
    <submittedName>
        <fullName evidence="1">Uncharacterized protein</fullName>
    </submittedName>
</protein>
<gene>
    <name evidence="1" type="ORF">EYZ11_008997</name>
</gene>
<comment type="caution">
    <text evidence="1">The sequence shown here is derived from an EMBL/GenBank/DDBJ whole genome shotgun (WGS) entry which is preliminary data.</text>
</comment>
<evidence type="ECO:0000313" key="1">
    <source>
        <dbReference type="EMBL" id="THC91534.1"/>
    </source>
</evidence>
<keyword evidence="2" id="KW-1185">Reference proteome</keyword>
<name>A0A4V3UNK3_9EURO</name>
<dbReference type="AlphaFoldDB" id="A0A4V3UNK3"/>
<organism evidence="1 2">
    <name type="scientific">Aspergillus tanneri</name>
    <dbReference type="NCBI Taxonomy" id="1220188"/>
    <lineage>
        <taxon>Eukaryota</taxon>
        <taxon>Fungi</taxon>
        <taxon>Dikarya</taxon>
        <taxon>Ascomycota</taxon>
        <taxon>Pezizomycotina</taxon>
        <taxon>Eurotiomycetes</taxon>
        <taxon>Eurotiomycetidae</taxon>
        <taxon>Eurotiales</taxon>
        <taxon>Aspergillaceae</taxon>
        <taxon>Aspergillus</taxon>
        <taxon>Aspergillus subgen. Circumdati</taxon>
    </lineage>
</organism>
<sequence>MQNLPSKSTEVEATQVLAEFGNNTFPKHFHRASFSSLPEHLKNIRPATAAEVANTSNFWTLPSSDEKNEIPTTSLLSQSVRQKLDSDARKRIHDDIDKDGGPDELAIAKEIFPAVKSRFKGKLAENTINITAAVKVLDIVAYIIANKNKFK</sequence>
<reference evidence="1 2" key="1">
    <citation type="submission" date="2019-03" db="EMBL/GenBank/DDBJ databases">
        <title>The genome sequence of a newly discovered highly antifungal drug resistant Aspergillus species, Aspergillus tanneri NIH 1004.</title>
        <authorList>
            <person name="Mounaud S."/>
            <person name="Singh I."/>
            <person name="Joardar V."/>
            <person name="Pakala S."/>
            <person name="Pakala S."/>
            <person name="Venepally P."/>
            <person name="Hoover J."/>
            <person name="Nierman W."/>
            <person name="Chung J."/>
            <person name="Losada L."/>
        </authorList>
    </citation>
    <scope>NUCLEOTIDE SEQUENCE [LARGE SCALE GENOMIC DNA]</scope>
    <source>
        <strain evidence="1 2">NIH1004</strain>
    </source>
</reference>
<evidence type="ECO:0000313" key="2">
    <source>
        <dbReference type="Proteomes" id="UP000308092"/>
    </source>
</evidence>
<dbReference type="Proteomes" id="UP000308092">
    <property type="component" value="Unassembled WGS sequence"/>
</dbReference>
<dbReference type="VEuPathDB" id="FungiDB:EYZ11_008997"/>
<accession>A0A4V3UNK3</accession>